<proteinExistence type="predicted"/>
<sequence length="54" mass="5816">MQTMSETTLKAFLIDNGNGRFVAEPVVYIAPPPQSAPLRVGYAPSSEPVAALRR</sequence>
<reference evidence="1 2" key="1">
    <citation type="submission" date="2016-10" db="EMBL/GenBank/DDBJ databases">
        <authorList>
            <person name="Varghese N."/>
            <person name="Submissions S."/>
        </authorList>
    </citation>
    <scope>NUCLEOTIDE SEQUENCE [LARGE SCALE GENOMIC DNA]</scope>
    <source>
        <strain evidence="1 2">LMG 22274</strain>
    </source>
</reference>
<evidence type="ECO:0000313" key="2">
    <source>
        <dbReference type="Proteomes" id="UP000183529"/>
    </source>
</evidence>
<name>A0AAQ1GPN0_9BURK</name>
<accession>A0AAQ1GPN0</accession>
<gene>
    <name evidence="1" type="ORF">SAMN05216550_1369</name>
</gene>
<dbReference type="Proteomes" id="UP000183529">
    <property type="component" value="Unassembled WGS sequence"/>
</dbReference>
<comment type="caution">
    <text evidence="1">The sequence shown here is derived from an EMBL/GenBank/DDBJ whole genome shotgun (WGS) entry which is preliminary data.</text>
</comment>
<protein>
    <submittedName>
        <fullName evidence="1">Uncharacterized protein</fullName>
    </submittedName>
</protein>
<dbReference type="AlphaFoldDB" id="A0AAQ1GPN0"/>
<evidence type="ECO:0000313" key="1">
    <source>
        <dbReference type="EMBL" id="SEK15260.1"/>
    </source>
</evidence>
<organism evidence="1 2">
    <name type="scientific">Paraburkholderia tropica</name>
    <dbReference type="NCBI Taxonomy" id="92647"/>
    <lineage>
        <taxon>Bacteria</taxon>
        <taxon>Pseudomonadati</taxon>
        <taxon>Pseudomonadota</taxon>
        <taxon>Betaproteobacteria</taxon>
        <taxon>Burkholderiales</taxon>
        <taxon>Burkholderiaceae</taxon>
        <taxon>Paraburkholderia</taxon>
    </lineage>
</organism>
<dbReference type="EMBL" id="FNZM01000036">
    <property type="protein sequence ID" value="SEK15260.1"/>
    <property type="molecule type" value="Genomic_DNA"/>
</dbReference>